<dbReference type="Proteomes" id="UP001374535">
    <property type="component" value="Chromosome 1"/>
</dbReference>
<gene>
    <name evidence="2" type="ORF">V8G54_004039</name>
</gene>
<feature type="region of interest" description="Disordered" evidence="1">
    <location>
        <begin position="57"/>
        <end position="102"/>
    </location>
</feature>
<proteinExistence type="predicted"/>
<organism evidence="2 3">
    <name type="scientific">Vigna mungo</name>
    <name type="common">Black gram</name>
    <name type="synonym">Phaseolus mungo</name>
    <dbReference type="NCBI Taxonomy" id="3915"/>
    <lineage>
        <taxon>Eukaryota</taxon>
        <taxon>Viridiplantae</taxon>
        <taxon>Streptophyta</taxon>
        <taxon>Embryophyta</taxon>
        <taxon>Tracheophyta</taxon>
        <taxon>Spermatophyta</taxon>
        <taxon>Magnoliopsida</taxon>
        <taxon>eudicotyledons</taxon>
        <taxon>Gunneridae</taxon>
        <taxon>Pentapetalae</taxon>
        <taxon>rosids</taxon>
        <taxon>fabids</taxon>
        <taxon>Fabales</taxon>
        <taxon>Fabaceae</taxon>
        <taxon>Papilionoideae</taxon>
        <taxon>50 kb inversion clade</taxon>
        <taxon>NPAAA clade</taxon>
        <taxon>indigoferoid/millettioid clade</taxon>
        <taxon>Phaseoleae</taxon>
        <taxon>Vigna</taxon>
    </lineage>
</organism>
<name>A0AAQ3PDG0_VIGMU</name>
<reference evidence="2 3" key="1">
    <citation type="journal article" date="2023" name="Life. Sci Alliance">
        <title>Evolutionary insights into 3D genome organization and epigenetic landscape of Vigna mungo.</title>
        <authorList>
            <person name="Junaid A."/>
            <person name="Singh B."/>
            <person name="Bhatia S."/>
        </authorList>
    </citation>
    <scope>NUCLEOTIDE SEQUENCE [LARGE SCALE GENOMIC DNA]</scope>
    <source>
        <strain evidence="2">Urdbean</strain>
    </source>
</reference>
<keyword evidence="3" id="KW-1185">Reference proteome</keyword>
<accession>A0AAQ3PDG0</accession>
<protein>
    <submittedName>
        <fullName evidence="2">Uncharacterized protein</fullName>
    </submittedName>
</protein>
<feature type="compositionally biased region" description="Basic residues" evidence="1">
    <location>
        <begin position="77"/>
        <end position="91"/>
    </location>
</feature>
<evidence type="ECO:0000313" key="2">
    <source>
        <dbReference type="EMBL" id="WVZ25495.1"/>
    </source>
</evidence>
<dbReference type="EMBL" id="CP144700">
    <property type="protein sequence ID" value="WVZ25495.1"/>
    <property type="molecule type" value="Genomic_DNA"/>
</dbReference>
<evidence type="ECO:0000256" key="1">
    <source>
        <dbReference type="SAM" id="MobiDB-lite"/>
    </source>
</evidence>
<evidence type="ECO:0000313" key="3">
    <source>
        <dbReference type="Proteomes" id="UP001374535"/>
    </source>
</evidence>
<dbReference type="AlphaFoldDB" id="A0AAQ3PDG0"/>
<sequence length="102" mass="11904">MEELDLDGRAFLKGAVFALEAPHATLSRQKRICGAPPEVQRNRMALLEFQLKRQTLNQKESIKRTPKKLKTSERERRRTKPHPNWVRRLRTGGKSMGSRRNL</sequence>